<name>A0A836CEU4_9STRA</name>
<dbReference type="Proteomes" id="UP000664859">
    <property type="component" value="Unassembled WGS sequence"/>
</dbReference>
<gene>
    <name evidence="2" type="ORF">JKP88DRAFT_315836</name>
</gene>
<keyword evidence="1" id="KW-0732">Signal</keyword>
<evidence type="ECO:0000256" key="1">
    <source>
        <dbReference type="SAM" id="SignalP"/>
    </source>
</evidence>
<protein>
    <recommendedName>
        <fullName evidence="4">AAA+ ATPase domain-containing protein</fullName>
    </recommendedName>
</protein>
<evidence type="ECO:0000313" key="3">
    <source>
        <dbReference type="Proteomes" id="UP000664859"/>
    </source>
</evidence>
<dbReference type="Gene3D" id="3.40.50.300">
    <property type="entry name" value="P-loop containing nucleotide triphosphate hydrolases"/>
    <property type="match status" value="1"/>
</dbReference>
<evidence type="ECO:0008006" key="4">
    <source>
        <dbReference type="Google" id="ProtNLM"/>
    </source>
</evidence>
<feature type="chain" id="PRO_5032765447" description="AAA+ ATPase domain-containing protein" evidence="1">
    <location>
        <begin position="21"/>
        <end position="533"/>
    </location>
</feature>
<sequence length="533" mass="57519">MPCLLLSPLALSVFSGAAQAGVGAGSGAGGASAAAAFGVPSEGISARRIITKREKTCNDLLELVMHQGYVLIKGPPQSGKTSLLQLLRGHLRERNQLVCAISCQGQERTFAVNDIIREKLGLPPNVDPIKHLMQGDKMTILLIDEAQLLYNMERSGSEQLWGVVKALQGGGALLEERPQLRIVLAAAYGTQRSAAAASPRSPTSTPVDISAGIGVGLLSYSLDYLVAELQNELQAPDRVNANAMYKLCSKSFFDGLSRVRSLMSYDDVVDKDGAIPLLRQLLWTDCVEVDLSAPSVQAQAALALHTCGLVALGHGLSDSCIHFTSPLHKLWITRKHYTQRCSGTSGGNMWDLIVRMLERMDRNVLINTRSLTKSNQPLERCWQAEVYRTLMCSLPADIVPSPEVGPAFGITGYVDFYVPAPYCAALELTRDGQLVEGHLARFQDPLKYKPLIDCGMVTQYAVVDIRSPGSQPDMSAVTGSEHLFTVLMDDGYESATIYHNGRPPQTIRVAGSSTSESEAALRAATQGTVQAHN</sequence>
<evidence type="ECO:0000313" key="2">
    <source>
        <dbReference type="EMBL" id="KAG5183880.1"/>
    </source>
</evidence>
<reference evidence="2" key="1">
    <citation type="submission" date="2021-02" db="EMBL/GenBank/DDBJ databases">
        <title>First Annotated Genome of the Yellow-green Alga Tribonema minus.</title>
        <authorList>
            <person name="Mahan K.M."/>
        </authorList>
    </citation>
    <scope>NUCLEOTIDE SEQUENCE</scope>
    <source>
        <strain evidence="2">UTEX B ZZ1240</strain>
    </source>
</reference>
<organism evidence="2 3">
    <name type="scientific">Tribonema minus</name>
    <dbReference type="NCBI Taxonomy" id="303371"/>
    <lineage>
        <taxon>Eukaryota</taxon>
        <taxon>Sar</taxon>
        <taxon>Stramenopiles</taxon>
        <taxon>Ochrophyta</taxon>
        <taxon>PX clade</taxon>
        <taxon>Xanthophyceae</taxon>
        <taxon>Tribonematales</taxon>
        <taxon>Tribonemataceae</taxon>
        <taxon>Tribonema</taxon>
    </lineage>
</organism>
<dbReference type="EMBL" id="JAFCMP010000182">
    <property type="protein sequence ID" value="KAG5183880.1"/>
    <property type="molecule type" value="Genomic_DNA"/>
</dbReference>
<feature type="signal peptide" evidence="1">
    <location>
        <begin position="1"/>
        <end position="20"/>
    </location>
</feature>
<dbReference type="AlphaFoldDB" id="A0A836CEU4"/>
<dbReference type="OrthoDB" id="2020764at2759"/>
<keyword evidence="3" id="KW-1185">Reference proteome</keyword>
<dbReference type="InterPro" id="IPR027417">
    <property type="entry name" value="P-loop_NTPase"/>
</dbReference>
<dbReference type="SUPFAM" id="SSF52540">
    <property type="entry name" value="P-loop containing nucleoside triphosphate hydrolases"/>
    <property type="match status" value="1"/>
</dbReference>
<comment type="caution">
    <text evidence="2">The sequence shown here is derived from an EMBL/GenBank/DDBJ whole genome shotgun (WGS) entry which is preliminary data.</text>
</comment>
<dbReference type="CDD" id="cd00009">
    <property type="entry name" value="AAA"/>
    <property type="match status" value="1"/>
</dbReference>
<accession>A0A836CEU4</accession>
<proteinExistence type="predicted"/>